<feature type="binding site" evidence="13">
    <location>
        <position position="259"/>
    </location>
    <ligand>
        <name>NADPH</name>
        <dbReference type="ChEBI" id="CHEBI:57783"/>
    </ligand>
</feature>
<feature type="binding site" evidence="13">
    <location>
        <position position="53"/>
    </location>
    <ligand>
        <name>NADPH</name>
        <dbReference type="ChEBI" id="CHEBI:57783"/>
    </ligand>
</feature>
<keyword evidence="3 13" id="KW-0521">NADP</keyword>
<dbReference type="EC" id="1.1.1.94" evidence="10 13"/>
<name>A0A7C3MN34_DICTH</name>
<dbReference type="PRINTS" id="PR00077">
    <property type="entry name" value="GPDHDRGNASE"/>
</dbReference>
<sequence>MENKKIKITVFGGGSWGTTLADILSEKNYDVTLWVRDSKKAKIIEEKKENIFYLQGYKLNPNLKITSDIELATKDTLIAILSIPVQGLRDFIRSNRYYLTHIPYFVNTGKGIDIETLKRPSEIIMEELNIEQGQVAIFSGPSFAKEVMERKPLAMVIASPSIVTAEFLQNIFNMDFMRVYRSDDIVGVELGGALKNVIAIAAGISDGLNFGYNAKASLITRGLAEINRFAILFGANPFTILGLSGLGDLVLTATSTLSRNWRVGKYVGEGKSLQEALSELHGMVAEGVYTVKSVYNLSQKYNIYMPITEEVYEVLYSGKSPKSALISLLSKELKREIDENFQINLL</sequence>
<evidence type="ECO:0000256" key="9">
    <source>
        <dbReference type="ARBA" id="ARBA00052716"/>
    </source>
</evidence>
<dbReference type="PANTHER" id="PTHR11728">
    <property type="entry name" value="GLYCEROL-3-PHOSPHATE DEHYDROGENASE"/>
    <property type="match status" value="1"/>
</dbReference>
<dbReference type="NCBIfam" id="NF000940">
    <property type="entry name" value="PRK00094.1-2"/>
    <property type="match status" value="1"/>
</dbReference>
<evidence type="ECO:0000256" key="17">
    <source>
        <dbReference type="RuleBase" id="RU000437"/>
    </source>
</evidence>
<keyword evidence="2 13" id="KW-0444">Lipid biosynthesis</keyword>
<dbReference type="Gene3D" id="3.40.50.720">
    <property type="entry name" value="NAD(P)-binding Rossmann-like Domain"/>
    <property type="match status" value="1"/>
</dbReference>
<comment type="pathway">
    <text evidence="13">Membrane lipid metabolism; glycerophospholipid metabolism.</text>
</comment>
<feature type="binding site" evidence="16">
    <location>
        <position position="259"/>
    </location>
    <ligand>
        <name>NAD(+)</name>
        <dbReference type="ChEBI" id="CHEBI:57540"/>
    </ligand>
</feature>
<evidence type="ECO:0000256" key="8">
    <source>
        <dbReference type="ARBA" id="ARBA00023264"/>
    </source>
</evidence>
<dbReference type="UniPathway" id="UPA00940"/>
<feature type="binding site" evidence="13">
    <location>
        <position position="16"/>
    </location>
    <ligand>
        <name>NADPH</name>
        <dbReference type="ChEBI" id="CHEBI:57783"/>
    </ligand>
</feature>
<feature type="binding site" evidence="13">
    <location>
        <position position="260"/>
    </location>
    <ligand>
        <name>sn-glycerol 3-phosphate</name>
        <dbReference type="ChEBI" id="CHEBI:57597"/>
    </ligand>
</feature>
<comment type="subcellular location">
    <subcellularLocation>
        <location evidence="13">Cytoplasm</location>
    </subcellularLocation>
</comment>
<dbReference type="Pfam" id="PF01210">
    <property type="entry name" value="NAD_Gly3P_dh_N"/>
    <property type="match status" value="1"/>
</dbReference>
<feature type="binding site" evidence="13">
    <location>
        <position position="142"/>
    </location>
    <ligand>
        <name>sn-glycerol 3-phosphate</name>
        <dbReference type="ChEBI" id="CHEBI:57597"/>
    </ligand>
</feature>
<dbReference type="NCBIfam" id="NF000942">
    <property type="entry name" value="PRK00094.1-4"/>
    <property type="match status" value="1"/>
</dbReference>
<dbReference type="GO" id="GO:0047952">
    <property type="term" value="F:glycerol-3-phosphate dehydrogenase [NAD(P)+] activity"/>
    <property type="evidence" value="ECO:0007669"/>
    <property type="project" value="UniProtKB-UniRule"/>
</dbReference>
<evidence type="ECO:0000256" key="2">
    <source>
        <dbReference type="ARBA" id="ARBA00022516"/>
    </source>
</evidence>
<keyword evidence="8 13" id="KW-1208">Phospholipid metabolism</keyword>
<keyword evidence="13" id="KW-0547">Nucleotide-binding</keyword>
<dbReference type="PROSITE" id="PS00957">
    <property type="entry name" value="NAD_G3PDH"/>
    <property type="match status" value="1"/>
</dbReference>
<dbReference type="InterPro" id="IPR036291">
    <property type="entry name" value="NAD(P)-bd_dom_sf"/>
</dbReference>
<keyword evidence="6 13" id="KW-0443">Lipid metabolism</keyword>
<evidence type="ECO:0000313" key="20">
    <source>
        <dbReference type="EMBL" id="HFX12912.1"/>
    </source>
</evidence>
<dbReference type="PIRSF" id="PIRSF000114">
    <property type="entry name" value="Glycerol-3-P_dh"/>
    <property type="match status" value="1"/>
</dbReference>
<dbReference type="HAMAP" id="MF_00394">
    <property type="entry name" value="NAD_Glyc3P_dehydrog"/>
    <property type="match status" value="1"/>
</dbReference>
<reference evidence="20" key="1">
    <citation type="journal article" date="2020" name="mSystems">
        <title>Genome- and Community-Level Interaction Insights into Carbon Utilization and Element Cycling Functions of Hydrothermarchaeota in Hydrothermal Sediment.</title>
        <authorList>
            <person name="Zhou Z."/>
            <person name="Liu Y."/>
            <person name="Xu W."/>
            <person name="Pan J."/>
            <person name="Luo Z.H."/>
            <person name="Li M."/>
        </authorList>
    </citation>
    <scope>NUCLEOTIDE SEQUENCE [LARGE SCALE GENOMIC DNA]</scope>
    <source>
        <strain evidence="20">SpSt-81</strain>
    </source>
</reference>
<dbReference type="SUPFAM" id="SSF48179">
    <property type="entry name" value="6-phosphogluconate dehydrogenase C-terminal domain-like"/>
    <property type="match status" value="1"/>
</dbReference>
<dbReference type="SUPFAM" id="SSF51735">
    <property type="entry name" value="NAD(P)-binding Rossmann-fold domains"/>
    <property type="match status" value="1"/>
</dbReference>
<dbReference type="AlphaFoldDB" id="A0A7C3MN34"/>
<feature type="binding site" evidence="13">
    <location>
        <position position="110"/>
    </location>
    <ligand>
        <name>NADPH</name>
        <dbReference type="ChEBI" id="CHEBI:57783"/>
    </ligand>
</feature>
<comment type="caution">
    <text evidence="20">The sequence shown here is derived from an EMBL/GenBank/DDBJ whole genome shotgun (WGS) entry which is preliminary data.</text>
</comment>
<proteinExistence type="inferred from homology"/>
<comment type="function">
    <text evidence="13">Catalyzes the reduction of the glycolytic intermediate dihydroxyacetone phosphate (DHAP) to sn-glycerol 3-phosphate (G3P), the key precursor for phospholipid synthesis.</text>
</comment>
<feature type="binding site" evidence="16">
    <location>
        <position position="144"/>
    </location>
    <ligand>
        <name>NAD(+)</name>
        <dbReference type="ChEBI" id="CHEBI:57540"/>
    </ligand>
</feature>
<dbReference type="InterPro" id="IPR011128">
    <property type="entry name" value="G3P_DH_NAD-dep_N"/>
</dbReference>
<feature type="binding site" evidence="16">
    <location>
        <begin position="12"/>
        <end position="17"/>
    </location>
    <ligand>
        <name>NAD(+)</name>
        <dbReference type="ChEBI" id="CHEBI:57540"/>
    </ligand>
</feature>
<accession>A0A7C3MN34</accession>
<dbReference type="InterPro" id="IPR013328">
    <property type="entry name" value="6PGD_dom2"/>
</dbReference>
<comment type="caution">
    <text evidence="13">Lacks conserved residue(s) required for the propagation of feature annotation.</text>
</comment>
<dbReference type="InterPro" id="IPR008927">
    <property type="entry name" value="6-PGluconate_DH-like_C_sf"/>
</dbReference>
<dbReference type="GO" id="GO:0006650">
    <property type="term" value="P:glycerophospholipid metabolic process"/>
    <property type="evidence" value="ECO:0007669"/>
    <property type="project" value="UniProtKB-UniRule"/>
</dbReference>
<feature type="binding site" evidence="13">
    <location>
        <position position="248"/>
    </location>
    <ligand>
        <name>sn-glycerol 3-phosphate</name>
        <dbReference type="ChEBI" id="CHEBI:57597"/>
    </ligand>
</feature>
<evidence type="ECO:0000256" key="6">
    <source>
        <dbReference type="ARBA" id="ARBA00023098"/>
    </source>
</evidence>
<dbReference type="FunFam" id="3.40.50.720:FF:000019">
    <property type="entry name" value="Glycerol-3-phosphate dehydrogenase [NAD(P)+]"/>
    <property type="match status" value="1"/>
</dbReference>
<dbReference type="PANTHER" id="PTHR11728:SF1">
    <property type="entry name" value="GLYCEROL-3-PHOSPHATE DEHYDROGENASE [NAD(+)] 2, CHLOROPLASTIC"/>
    <property type="match status" value="1"/>
</dbReference>
<evidence type="ECO:0000256" key="14">
    <source>
        <dbReference type="PIRSR" id="PIRSR000114-1"/>
    </source>
</evidence>
<feature type="domain" description="Glycerol-3-phosphate dehydrogenase NAD-dependent N-terminal" evidence="18">
    <location>
        <begin position="7"/>
        <end position="160"/>
    </location>
</feature>
<dbReference type="InterPro" id="IPR006109">
    <property type="entry name" value="G3P_DH_NAD-dep_C"/>
</dbReference>
<feature type="domain" description="Glycerol-3-phosphate dehydrogenase NAD-dependent C-terminal" evidence="19">
    <location>
        <begin position="184"/>
        <end position="325"/>
    </location>
</feature>
<dbReference type="Gene3D" id="1.10.1040.10">
    <property type="entry name" value="N-(1-d-carboxylethyl)-l-norvaline Dehydrogenase, domain 2"/>
    <property type="match status" value="1"/>
</dbReference>
<evidence type="ECO:0000256" key="3">
    <source>
        <dbReference type="ARBA" id="ARBA00022857"/>
    </source>
</evidence>
<evidence type="ECO:0000256" key="11">
    <source>
        <dbReference type="ARBA" id="ARBA00069372"/>
    </source>
</evidence>
<evidence type="ECO:0000256" key="12">
    <source>
        <dbReference type="ARBA" id="ARBA00080511"/>
    </source>
</evidence>
<evidence type="ECO:0000256" key="16">
    <source>
        <dbReference type="PIRSR" id="PIRSR000114-3"/>
    </source>
</evidence>
<feature type="binding site" evidence="13">
    <location>
        <position position="15"/>
    </location>
    <ligand>
        <name>NADPH</name>
        <dbReference type="ChEBI" id="CHEBI:57783"/>
    </ligand>
</feature>
<feature type="binding site" evidence="13">
    <location>
        <position position="144"/>
    </location>
    <ligand>
        <name>NADPH</name>
        <dbReference type="ChEBI" id="CHEBI:57783"/>
    </ligand>
</feature>
<protein>
    <recommendedName>
        <fullName evidence="11 13">Glycerol-3-phosphate dehydrogenase [NAD(P)+]</fullName>
        <ecNumber evidence="10 13">1.1.1.94</ecNumber>
    </recommendedName>
    <alternativeName>
        <fullName evidence="13">NAD(P)(+)-dependent glycerol-3-phosphate dehydrogenase</fullName>
    </alternativeName>
    <alternativeName>
        <fullName evidence="12 13">NAD(P)H-dependent dihydroxyacetone-phosphate reductase</fullName>
    </alternativeName>
</protein>
<feature type="binding site" evidence="13">
    <location>
        <position position="258"/>
    </location>
    <ligand>
        <name>sn-glycerol 3-phosphate</name>
        <dbReference type="ChEBI" id="CHEBI:57597"/>
    </ligand>
</feature>
<evidence type="ECO:0000256" key="5">
    <source>
        <dbReference type="ARBA" id="ARBA00023027"/>
    </source>
</evidence>
<dbReference type="GO" id="GO:0005829">
    <property type="term" value="C:cytosol"/>
    <property type="evidence" value="ECO:0007669"/>
    <property type="project" value="TreeGrafter"/>
</dbReference>
<evidence type="ECO:0000259" key="19">
    <source>
        <dbReference type="Pfam" id="PF07479"/>
    </source>
</evidence>
<feature type="active site" description="Proton acceptor" evidence="13 14">
    <location>
        <position position="195"/>
    </location>
</feature>
<dbReference type="GO" id="GO:0046167">
    <property type="term" value="P:glycerol-3-phosphate biosynthetic process"/>
    <property type="evidence" value="ECO:0007669"/>
    <property type="project" value="UniProtKB-UniRule"/>
</dbReference>
<evidence type="ECO:0000259" key="18">
    <source>
        <dbReference type="Pfam" id="PF01210"/>
    </source>
</evidence>
<dbReference type="GO" id="GO:0051287">
    <property type="term" value="F:NAD binding"/>
    <property type="evidence" value="ECO:0007669"/>
    <property type="project" value="InterPro"/>
</dbReference>
<feature type="binding site" evidence="13">
    <location>
        <position position="286"/>
    </location>
    <ligand>
        <name>NADPH</name>
        <dbReference type="ChEBI" id="CHEBI:57783"/>
    </ligand>
</feature>
<dbReference type="GO" id="GO:0005975">
    <property type="term" value="P:carbohydrate metabolic process"/>
    <property type="evidence" value="ECO:0007669"/>
    <property type="project" value="InterPro"/>
</dbReference>
<keyword evidence="4 13" id="KW-0560">Oxidoreductase</keyword>
<dbReference type="EMBL" id="DTIN01000009">
    <property type="protein sequence ID" value="HFX12912.1"/>
    <property type="molecule type" value="Genomic_DNA"/>
</dbReference>
<evidence type="ECO:0000256" key="10">
    <source>
        <dbReference type="ARBA" id="ARBA00066687"/>
    </source>
</evidence>
<dbReference type="GO" id="GO:0008654">
    <property type="term" value="P:phospholipid biosynthetic process"/>
    <property type="evidence" value="ECO:0007669"/>
    <property type="project" value="UniProtKB-KW"/>
</dbReference>
<comment type="catalytic activity">
    <reaction evidence="9">
        <text>sn-glycerol 3-phosphate + NADP(+) = dihydroxyacetone phosphate + NADPH + H(+)</text>
        <dbReference type="Rhea" id="RHEA:11096"/>
        <dbReference type="ChEBI" id="CHEBI:15378"/>
        <dbReference type="ChEBI" id="CHEBI:57597"/>
        <dbReference type="ChEBI" id="CHEBI:57642"/>
        <dbReference type="ChEBI" id="CHEBI:57783"/>
        <dbReference type="ChEBI" id="CHEBI:58349"/>
        <dbReference type="EC" id="1.1.1.94"/>
    </reaction>
    <physiologicalReaction direction="right-to-left" evidence="9">
        <dbReference type="Rhea" id="RHEA:11098"/>
    </physiologicalReaction>
</comment>
<evidence type="ECO:0000256" key="7">
    <source>
        <dbReference type="ARBA" id="ARBA00023209"/>
    </source>
</evidence>
<organism evidence="20">
    <name type="scientific">Dictyoglomus thermophilum</name>
    <dbReference type="NCBI Taxonomy" id="14"/>
    <lineage>
        <taxon>Bacteria</taxon>
        <taxon>Pseudomonadati</taxon>
        <taxon>Dictyoglomota</taxon>
        <taxon>Dictyoglomia</taxon>
        <taxon>Dictyoglomales</taxon>
        <taxon>Dictyoglomaceae</taxon>
        <taxon>Dictyoglomus</taxon>
    </lineage>
</organism>
<gene>
    <name evidence="13" type="primary">gpsA</name>
    <name evidence="20" type="ORF">ENW00_01975</name>
</gene>
<evidence type="ECO:0000256" key="4">
    <source>
        <dbReference type="ARBA" id="ARBA00023002"/>
    </source>
</evidence>
<evidence type="ECO:0000256" key="15">
    <source>
        <dbReference type="PIRSR" id="PIRSR000114-2"/>
    </source>
</evidence>
<comment type="catalytic activity">
    <reaction evidence="13">
        <text>sn-glycerol 3-phosphate + NAD(+) = dihydroxyacetone phosphate + NADH + H(+)</text>
        <dbReference type="Rhea" id="RHEA:11092"/>
        <dbReference type="ChEBI" id="CHEBI:15378"/>
        <dbReference type="ChEBI" id="CHEBI:57540"/>
        <dbReference type="ChEBI" id="CHEBI:57597"/>
        <dbReference type="ChEBI" id="CHEBI:57642"/>
        <dbReference type="ChEBI" id="CHEBI:57945"/>
        <dbReference type="EC" id="1.1.1.94"/>
    </reaction>
</comment>
<dbReference type="InterPro" id="IPR006168">
    <property type="entry name" value="G3P_DH_NAD-dep"/>
</dbReference>
<feature type="binding site" evidence="13">
    <location>
        <position position="36"/>
    </location>
    <ligand>
        <name>NADPH</name>
        <dbReference type="ChEBI" id="CHEBI:57783"/>
    </ligand>
</feature>
<feature type="binding site" evidence="15">
    <location>
        <position position="110"/>
    </location>
    <ligand>
        <name>substrate</name>
    </ligand>
</feature>
<comment type="similarity">
    <text evidence="1 13 17">Belongs to the NAD-dependent glycerol-3-phosphate dehydrogenase family.</text>
</comment>
<dbReference type="FunFam" id="1.10.1040.10:FF:000001">
    <property type="entry name" value="Glycerol-3-phosphate dehydrogenase [NAD(P)+]"/>
    <property type="match status" value="1"/>
</dbReference>
<feature type="binding site" evidence="13">
    <location>
        <position position="110"/>
    </location>
    <ligand>
        <name>sn-glycerol 3-phosphate</name>
        <dbReference type="ChEBI" id="CHEBI:57597"/>
    </ligand>
</feature>
<feature type="binding site" evidence="13">
    <location>
        <position position="284"/>
    </location>
    <ligand>
        <name>NADPH</name>
        <dbReference type="ChEBI" id="CHEBI:57783"/>
    </ligand>
</feature>
<evidence type="ECO:0000256" key="13">
    <source>
        <dbReference type="HAMAP-Rule" id="MF_00394"/>
    </source>
</evidence>
<feature type="binding site" evidence="15">
    <location>
        <begin position="259"/>
        <end position="260"/>
    </location>
    <ligand>
        <name>substrate</name>
    </ligand>
</feature>
<dbReference type="Pfam" id="PF07479">
    <property type="entry name" value="NAD_Gly3P_dh_C"/>
    <property type="match status" value="1"/>
</dbReference>
<feature type="binding site" evidence="13">
    <location>
        <position position="140"/>
    </location>
    <ligand>
        <name>sn-glycerol 3-phosphate</name>
        <dbReference type="ChEBI" id="CHEBI:57597"/>
    </ligand>
</feature>
<feature type="binding site" evidence="13">
    <location>
        <position position="259"/>
    </location>
    <ligand>
        <name>sn-glycerol 3-phosphate</name>
        <dbReference type="ChEBI" id="CHEBI:57597"/>
    </ligand>
</feature>
<feature type="binding site" evidence="13">
    <location>
        <position position="195"/>
    </location>
    <ligand>
        <name>sn-glycerol 3-phosphate</name>
        <dbReference type="ChEBI" id="CHEBI:57597"/>
    </ligand>
</feature>
<keyword evidence="7 13" id="KW-0594">Phospholipid biosynthesis</keyword>
<dbReference type="GO" id="GO:0046168">
    <property type="term" value="P:glycerol-3-phosphate catabolic process"/>
    <property type="evidence" value="ECO:0007669"/>
    <property type="project" value="InterPro"/>
</dbReference>
<keyword evidence="13" id="KW-0963">Cytoplasm</keyword>
<keyword evidence="5 13" id="KW-0520">NAD</keyword>
<evidence type="ECO:0000256" key="1">
    <source>
        <dbReference type="ARBA" id="ARBA00011009"/>
    </source>
</evidence>